<reference evidence="10" key="2">
    <citation type="submission" date="2025-08" db="UniProtKB">
        <authorList>
            <consortium name="Ensembl"/>
        </authorList>
    </citation>
    <scope>IDENTIFICATION</scope>
</reference>
<dbReference type="Ensembl" id="ENSHHUT00000001310.1">
    <property type="protein sequence ID" value="ENSHHUP00000001278.1"/>
    <property type="gene ID" value="ENSHHUG00000000864.1"/>
</dbReference>
<dbReference type="PROSITE" id="PS50010">
    <property type="entry name" value="DH_2"/>
    <property type="match status" value="1"/>
</dbReference>
<proteinExistence type="predicted"/>
<dbReference type="FunFam" id="1.20.900.10:FF:000004">
    <property type="entry name" value="Rho guanine nucleotide exchange factor 2"/>
    <property type="match status" value="1"/>
</dbReference>
<dbReference type="GO" id="GO:0035023">
    <property type="term" value="P:regulation of Rho protein signal transduction"/>
    <property type="evidence" value="ECO:0007669"/>
    <property type="project" value="TreeGrafter"/>
</dbReference>
<dbReference type="GO" id="GO:0005737">
    <property type="term" value="C:cytoplasm"/>
    <property type="evidence" value="ECO:0007669"/>
    <property type="project" value="UniProtKB-SubCell"/>
</dbReference>
<dbReference type="PANTHER" id="PTHR13944:SF22">
    <property type="entry name" value="RHO GUANINE NUCLEOTIDE EXCHANGE FACTOR 28"/>
    <property type="match status" value="1"/>
</dbReference>
<dbReference type="GeneTree" id="ENSGT00940000155831"/>
<keyword evidence="4" id="KW-0344">Guanine-nucleotide releasing factor</keyword>
<dbReference type="InterPro" id="IPR051632">
    <property type="entry name" value="Rho_GEF"/>
</dbReference>
<evidence type="ECO:0000256" key="4">
    <source>
        <dbReference type="ARBA" id="ARBA00022658"/>
    </source>
</evidence>
<keyword evidence="7" id="KW-0862">Zinc</keyword>
<name>A0A4W5JAC6_9TELE</name>
<reference evidence="11" key="1">
    <citation type="submission" date="2018-06" db="EMBL/GenBank/DDBJ databases">
        <title>Genome assembly of Danube salmon.</title>
        <authorList>
            <person name="Macqueen D.J."/>
            <person name="Gundappa M.K."/>
        </authorList>
    </citation>
    <scope>NUCLEOTIDE SEQUENCE [LARGE SCALE GENOMIC DNA]</scope>
</reference>
<evidence type="ECO:0000313" key="10">
    <source>
        <dbReference type="Ensembl" id="ENSHHUP00000001278.1"/>
    </source>
</evidence>
<dbReference type="Pfam" id="PF00621">
    <property type="entry name" value="RhoGEF"/>
    <property type="match status" value="1"/>
</dbReference>
<dbReference type="PANTHER" id="PTHR13944">
    <property type="entry name" value="AGAP007712-PA"/>
    <property type="match status" value="1"/>
</dbReference>
<reference evidence="10" key="3">
    <citation type="submission" date="2025-09" db="UniProtKB">
        <authorList>
            <consortium name="Ensembl"/>
        </authorList>
    </citation>
    <scope>IDENTIFICATION</scope>
</reference>
<keyword evidence="6" id="KW-0863">Zinc-finger</keyword>
<evidence type="ECO:0000313" key="11">
    <source>
        <dbReference type="Proteomes" id="UP000314982"/>
    </source>
</evidence>
<evidence type="ECO:0000259" key="9">
    <source>
        <dbReference type="PROSITE" id="PS50010"/>
    </source>
</evidence>
<dbReference type="GO" id="GO:0005085">
    <property type="term" value="F:guanyl-nucleotide exchange factor activity"/>
    <property type="evidence" value="ECO:0007669"/>
    <property type="project" value="UniProtKB-KW"/>
</dbReference>
<dbReference type="GO" id="GO:0008270">
    <property type="term" value="F:zinc ion binding"/>
    <property type="evidence" value="ECO:0007669"/>
    <property type="project" value="UniProtKB-KW"/>
</dbReference>
<keyword evidence="11" id="KW-1185">Reference proteome</keyword>
<evidence type="ECO:0000256" key="7">
    <source>
        <dbReference type="ARBA" id="ARBA00022833"/>
    </source>
</evidence>
<keyword evidence="3" id="KW-0597">Phosphoprotein</keyword>
<evidence type="ECO:0000256" key="2">
    <source>
        <dbReference type="ARBA" id="ARBA00022490"/>
    </source>
</evidence>
<dbReference type="InterPro" id="IPR000219">
    <property type="entry name" value="DH_dom"/>
</dbReference>
<keyword evidence="5" id="KW-0479">Metal-binding</keyword>
<keyword evidence="2" id="KW-0963">Cytoplasm</keyword>
<dbReference type="Gene3D" id="1.20.900.10">
    <property type="entry name" value="Dbl homology (DH) domain"/>
    <property type="match status" value="1"/>
</dbReference>
<evidence type="ECO:0000256" key="8">
    <source>
        <dbReference type="ARBA" id="ARBA00023054"/>
    </source>
</evidence>
<dbReference type="InterPro" id="IPR035899">
    <property type="entry name" value="DBL_dom_sf"/>
</dbReference>
<evidence type="ECO:0000256" key="5">
    <source>
        <dbReference type="ARBA" id="ARBA00022723"/>
    </source>
</evidence>
<dbReference type="STRING" id="62062.ENSHHUP00000001278"/>
<evidence type="ECO:0000256" key="3">
    <source>
        <dbReference type="ARBA" id="ARBA00022553"/>
    </source>
</evidence>
<dbReference type="Proteomes" id="UP000314982">
    <property type="component" value="Unassembled WGS sequence"/>
</dbReference>
<accession>A0A4W5JAC6</accession>
<keyword evidence="8" id="KW-0175">Coiled coil</keyword>
<evidence type="ECO:0000256" key="6">
    <source>
        <dbReference type="ARBA" id="ARBA00022771"/>
    </source>
</evidence>
<comment type="subcellular location">
    <subcellularLocation>
        <location evidence="1">Cytoplasm</location>
    </subcellularLocation>
</comment>
<sequence length="215" mass="25133">MQTEMHHLQTLCIMAEVFRRGMREEVQLDAGAVGRVFPCLDELLLLHHDLFNSMRERRHSSAQPYGNRNYVVERIGDVLLQQFSEENAERMKQVYGDFCSHHTEAVTFFKELQQHNKRFQTFIKQQSNNYLVRRREIPECILLVTQRITKYPVLLERILQYTQGRSVCLSLLCCPLLLGSDKSNQIVITRPGQFFVGQVVVSYSSAIRDNIQQLQ</sequence>
<dbReference type="AlphaFoldDB" id="A0A4W5JAC6"/>
<dbReference type="SUPFAM" id="SSF48065">
    <property type="entry name" value="DBL homology domain (DH-domain)"/>
    <property type="match status" value="1"/>
</dbReference>
<dbReference type="SMART" id="SM00325">
    <property type="entry name" value="RhoGEF"/>
    <property type="match status" value="1"/>
</dbReference>
<protein>
    <recommendedName>
        <fullName evidence="9">DH domain-containing protein</fullName>
    </recommendedName>
</protein>
<feature type="domain" description="DH" evidence="9">
    <location>
        <begin position="1"/>
        <end position="215"/>
    </location>
</feature>
<evidence type="ECO:0000256" key="1">
    <source>
        <dbReference type="ARBA" id="ARBA00004496"/>
    </source>
</evidence>
<organism evidence="10 11">
    <name type="scientific">Hucho hucho</name>
    <name type="common">huchen</name>
    <dbReference type="NCBI Taxonomy" id="62062"/>
    <lineage>
        <taxon>Eukaryota</taxon>
        <taxon>Metazoa</taxon>
        <taxon>Chordata</taxon>
        <taxon>Craniata</taxon>
        <taxon>Vertebrata</taxon>
        <taxon>Euteleostomi</taxon>
        <taxon>Actinopterygii</taxon>
        <taxon>Neopterygii</taxon>
        <taxon>Teleostei</taxon>
        <taxon>Protacanthopterygii</taxon>
        <taxon>Salmoniformes</taxon>
        <taxon>Salmonidae</taxon>
        <taxon>Salmoninae</taxon>
        <taxon>Hucho</taxon>
    </lineage>
</organism>